<keyword evidence="8" id="KW-1185">Reference proteome</keyword>
<evidence type="ECO:0000313" key="7">
    <source>
        <dbReference type="EMBL" id="KAL3286805.1"/>
    </source>
</evidence>
<dbReference type="InterPro" id="IPR026770">
    <property type="entry name" value="RNase_K"/>
</dbReference>
<dbReference type="EMBL" id="JABFTP020000185">
    <property type="protein sequence ID" value="KAL3286805.1"/>
    <property type="molecule type" value="Genomic_DNA"/>
</dbReference>
<evidence type="ECO:0000256" key="3">
    <source>
        <dbReference type="ARBA" id="ARBA00022692"/>
    </source>
</evidence>
<comment type="caution">
    <text evidence="7">The sequence shown here is derived from an EMBL/GenBank/DDBJ whole genome shotgun (WGS) entry which is preliminary data.</text>
</comment>
<evidence type="ECO:0000256" key="2">
    <source>
        <dbReference type="ARBA" id="ARBA00008458"/>
    </source>
</evidence>
<comment type="subcellular location">
    <subcellularLocation>
        <location evidence="1">Membrane</location>
        <topology evidence="1">Multi-pass membrane protein</topology>
    </subcellularLocation>
</comment>
<protein>
    <submittedName>
        <fullName evidence="7">Uncharacterized protein</fullName>
    </submittedName>
</protein>
<organism evidence="7 8">
    <name type="scientific">Cryptolaemus montrouzieri</name>
    <dbReference type="NCBI Taxonomy" id="559131"/>
    <lineage>
        <taxon>Eukaryota</taxon>
        <taxon>Metazoa</taxon>
        <taxon>Ecdysozoa</taxon>
        <taxon>Arthropoda</taxon>
        <taxon>Hexapoda</taxon>
        <taxon>Insecta</taxon>
        <taxon>Pterygota</taxon>
        <taxon>Neoptera</taxon>
        <taxon>Endopterygota</taxon>
        <taxon>Coleoptera</taxon>
        <taxon>Polyphaga</taxon>
        <taxon>Cucujiformia</taxon>
        <taxon>Coccinelloidea</taxon>
        <taxon>Coccinellidae</taxon>
        <taxon>Scymninae</taxon>
        <taxon>Scymnini</taxon>
        <taxon>Cryptolaemus</taxon>
    </lineage>
</organism>
<gene>
    <name evidence="7" type="ORF">HHI36_001298</name>
</gene>
<keyword evidence="4 6" id="KW-1133">Transmembrane helix</keyword>
<dbReference type="InterPro" id="IPR056552">
    <property type="entry name" value="Ribonucl_Kappa"/>
</dbReference>
<evidence type="ECO:0000256" key="4">
    <source>
        <dbReference type="ARBA" id="ARBA00022989"/>
    </source>
</evidence>
<feature type="transmembrane region" description="Helical" evidence="6">
    <location>
        <begin position="12"/>
        <end position="32"/>
    </location>
</feature>
<dbReference type="PANTHER" id="PTHR31733">
    <property type="entry name" value="RIBONUCLEASE KAPPA"/>
    <property type="match status" value="1"/>
</dbReference>
<reference evidence="7 8" key="1">
    <citation type="journal article" date="2021" name="BMC Biol.">
        <title>Horizontally acquired antibacterial genes associated with adaptive radiation of ladybird beetles.</title>
        <authorList>
            <person name="Li H.S."/>
            <person name="Tang X.F."/>
            <person name="Huang Y.H."/>
            <person name="Xu Z.Y."/>
            <person name="Chen M.L."/>
            <person name="Du X.Y."/>
            <person name="Qiu B.Y."/>
            <person name="Chen P.T."/>
            <person name="Zhang W."/>
            <person name="Slipinski A."/>
            <person name="Escalona H.E."/>
            <person name="Waterhouse R.M."/>
            <person name="Zwick A."/>
            <person name="Pang H."/>
        </authorList>
    </citation>
    <scope>NUCLEOTIDE SEQUENCE [LARGE SCALE GENOMIC DNA]</scope>
    <source>
        <strain evidence="7">SYSU2018</strain>
    </source>
</reference>
<evidence type="ECO:0000256" key="1">
    <source>
        <dbReference type="ARBA" id="ARBA00004141"/>
    </source>
</evidence>
<feature type="transmembrane region" description="Helical" evidence="6">
    <location>
        <begin position="65"/>
        <end position="84"/>
    </location>
</feature>
<keyword evidence="3 6" id="KW-0812">Transmembrane</keyword>
<proteinExistence type="inferred from homology"/>
<keyword evidence="5 6" id="KW-0472">Membrane</keyword>
<evidence type="ECO:0000313" key="8">
    <source>
        <dbReference type="Proteomes" id="UP001516400"/>
    </source>
</evidence>
<evidence type="ECO:0000256" key="5">
    <source>
        <dbReference type="ARBA" id="ARBA00023136"/>
    </source>
</evidence>
<dbReference type="AlphaFoldDB" id="A0ABD2P8J8"/>
<dbReference type="Pfam" id="PF23489">
    <property type="entry name" value="V-ATPase_su_f"/>
    <property type="match status" value="1"/>
</dbReference>
<accession>A0ABD2P8J8</accession>
<comment type="similarity">
    <text evidence="2">Belongs to the RNase K family.</text>
</comment>
<sequence length="97" mass="10674">MPICGPKLSICGIILSVWGIIQLGLMGIFYYFGAMALAEDLPDVEYDGGDIKAFYSKVDAGYTQNAYNCWIAALLYLATLVFSAQQFWSNNRSSLSV</sequence>
<name>A0ABD2P8J8_9CUCU</name>
<dbReference type="GO" id="GO:0016020">
    <property type="term" value="C:membrane"/>
    <property type="evidence" value="ECO:0007669"/>
    <property type="project" value="UniProtKB-SubCell"/>
</dbReference>
<evidence type="ECO:0000256" key="6">
    <source>
        <dbReference type="SAM" id="Phobius"/>
    </source>
</evidence>
<dbReference type="Proteomes" id="UP001516400">
    <property type="component" value="Unassembled WGS sequence"/>
</dbReference>